<keyword evidence="3" id="KW-0346">Stress response</keyword>
<accession>A0A4R3LYS7</accession>
<dbReference type="PROSITE" id="PS50889">
    <property type="entry name" value="S4"/>
    <property type="match status" value="1"/>
</dbReference>
<keyword evidence="1" id="KW-0694">RNA-binding</keyword>
<dbReference type="RefSeq" id="WP_245504691.1">
    <property type="nucleotide sequence ID" value="NZ_SMAI01000008.1"/>
</dbReference>
<dbReference type="EMBL" id="SMAI01000008">
    <property type="protein sequence ID" value="TCT03877.1"/>
    <property type="molecule type" value="Genomic_DNA"/>
</dbReference>
<evidence type="ECO:0000313" key="3">
    <source>
        <dbReference type="EMBL" id="TCT03877.1"/>
    </source>
</evidence>
<dbReference type="InterPro" id="IPR002942">
    <property type="entry name" value="S4_RNA-bd"/>
</dbReference>
<evidence type="ECO:0000313" key="4">
    <source>
        <dbReference type="Proteomes" id="UP000294664"/>
    </source>
</evidence>
<dbReference type="Proteomes" id="UP000294664">
    <property type="component" value="Unassembled WGS sequence"/>
</dbReference>
<protein>
    <submittedName>
        <fullName evidence="3">Ribosome-associated heat shock protein Hsp15</fullName>
    </submittedName>
</protein>
<feature type="domain" description="RNA-binding S4" evidence="2">
    <location>
        <begin position="10"/>
        <end position="76"/>
    </location>
</feature>
<reference evidence="3 4" key="1">
    <citation type="submission" date="2019-03" db="EMBL/GenBank/DDBJ databases">
        <title>Genomic Encyclopedia of Type Strains, Phase IV (KMG-IV): sequencing the most valuable type-strain genomes for metagenomic binning, comparative biology and taxonomic classification.</title>
        <authorList>
            <person name="Goeker M."/>
        </authorList>
    </citation>
    <scope>NUCLEOTIDE SEQUENCE [LARGE SCALE GENOMIC DNA]</scope>
    <source>
        <strain evidence="3 4">DSM 9035</strain>
    </source>
</reference>
<dbReference type="AlphaFoldDB" id="A0A4R3LYS7"/>
<dbReference type="SUPFAM" id="SSF55174">
    <property type="entry name" value="Alpha-L RNA-binding motif"/>
    <property type="match status" value="1"/>
</dbReference>
<evidence type="ECO:0000259" key="2">
    <source>
        <dbReference type="SMART" id="SM00363"/>
    </source>
</evidence>
<keyword evidence="4" id="KW-1185">Reference proteome</keyword>
<dbReference type="SMART" id="SM00363">
    <property type="entry name" value="S4"/>
    <property type="match status" value="1"/>
</dbReference>
<dbReference type="Gene3D" id="3.10.290.10">
    <property type="entry name" value="RNA-binding S4 domain"/>
    <property type="match status" value="1"/>
</dbReference>
<proteinExistence type="predicted"/>
<dbReference type="InterPro" id="IPR036986">
    <property type="entry name" value="S4_RNA-bd_sf"/>
</dbReference>
<comment type="caution">
    <text evidence="3">The sequence shown here is derived from an EMBL/GenBank/DDBJ whole genome shotgun (WGS) entry which is preliminary data.</text>
</comment>
<name>A0A4R3LYS7_9HYPH</name>
<dbReference type="Pfam" id="PF01479">
    <property type="entry name" value="S4"/>
    <property type="match status" value="1"/>
</dbReference>
<gene>
    <name evidence="3" type="ORF">EDC64_10843</name>
</gene>
<organism evidence="3 4">
    <name type="scientific">Aquabacter spiritensis</name>
    <dbReference type="NCBI Taxonomy" id="933073"/>
    <lineage>
        <taxon>Bacteria</taxon>
        <taxon>Pseudomonadati</taxon>
        <taxon>Pseudomonadota</taxon>
        <taxon>Alphaproteobacteria</taxon>
        <taxon>Hyphomicrobiales</taxon>
        <taxon>Xanthobacteraceae</taxon>
        <taxon>Aquabacter</taxon>
    </lineage>
</organism>
<dbReference type="CDD" id="cd00165">
    <property type="entry name" value="S4"/>
    <property type="match status" value="1"/>
</dbReference>
<evidence type="ECO:0000256" key="1">
    <source>
        <dbReference type="PROSITE-ProRule" id="PRU00182"/>
    </source>
</evidence>
<dbReference type="GO" id="GO:0003723">
    <property type="term" value="F:RNA binding"/>
    <property type="evidence" value="ECO:0007669"/>
    <property type="project" value="UniProtKB-KW"/>
</dbReference>
<sequence>MADIAPQERQRLDIWLWHTRVVRARSAAADLVRTGHVRVDGTRVTSAGYAVKVGQVVTVSLDHAVRVLRVVGFAERRGDATSAVETFEDITDLLGK</sequence>